<dbReference type="EMBL" id="JAPUUL010000002">
    <property type="protein sequence ID" value="KAJ8133604.1"/>
    <property type="molecule type" value="Genomic_DNA"/>
</dbReference>
<reference evidence="1" key="1">
    <citation type="submission" date="2022-12" db="EMBL/GenBank/DDBJ databases">
        <title>Genome Sequence of Lasiodiplodia mahajangana.</title>
        <authorList>
            <person name="Buettner E."/>
        </authorList>
    </citation>
    <scope>NUCLEOTIDE SEQUENCE</scope>
    <source>
        <strain evidence="1">VT137</strain>
    </source>
</reference>
<protein>
    <submittedName>
        <fullName evidence="1">Uncharacterized protein</fullName>
    </submittedName>
</protein>
<sequence length="559" mass="63107">MIRIQPVKPIDKRNMFNWWQCPSPQAINRLATARLALFSHQVGSRELLLSNTKASLGGKVPHYATVPISLSDVKLQRQSRPTNLFLALFLAVAVTMEPLSRGHELTQWFGRNGGYLSQAIEMRHSLEDGYHYVARKRPIGPKESVCRCPFGLTLSHLNVMPVSPPGIRNYSVGSACSKLVGNPEIERHTVSIFFLAEQRMRGEDSFWSPYIRVLPLENEMATPLWFNDEEMAYLKGTNLFSNSTPREETSIGLQEGHFRAQWHLGVAELKRAGEPADNFTWELFLWAATVFSSRGFTSDLITTTKEPKGSFPILYPVLDVFNHHTGAKVRWQFCEGDYDLYLEEKVDQGQQIFNNYSPKGNEDLLMGFGFCIPDNPYDQVAVRLGQVQPNVYGKLHESIPSHWQSKTWEPEESIFYLQATSRHSFGRLNVYGDSELSCLRRIPFDLAKSVQIILLERNKLSGLILGEQQAWAGAINVLLHQMEHALMGITRWDRELPDSPCTSGAKAAWIYRAGQVKILQEVISDLKTFAGNDKTEASGERKVPSIVASSLLIAILRLA</sequence>
<proteinExistence type="predicted"/>
<keyword evidence="2" id="KW-1185">Reference proteome</keyword>
<evidence type="ECO:0000313" key="2">
    <source>
        <dbReference type="Proteomes" id="UP001153332"/>
    </source>
</evidence>
<comment type="caution">
    <text evidence="1">The sequence shown here is derived from an EMBL/GenBank/DDBJ whole genome shotgun (WGS) entry which is preliminary data.</text>
</comment>
<accession>A0ACC2K1P5</accession>
<organism evidence="1 2">
    <name type="scientific">Lasiodiplodia mahajangana</name>
    <dbReference type="NCBI Taxonomy" id="1108764"/>
    <lineage>
        <taxon>Eukaryota</taxon>
        <taxon>Fungi</taxon>
        <taxon>Dikarya</taxon>
        <taxon>Ascomycota</taxon>
        <taxon>Pezizomycotina</taxon>
        <taxon>Dothideomycetes</taxon>
        <taxon>Dothideomycetes incertae sedis</taxon>
        <taxon>Botryosphaeriales</taxon>
        <taxon>Botryosphaeriaceae</taxon>
        <taxon>Lasiodiplodia</taxon>
    </lineage>
</organism>
<gene>
    <name evidence="1" type="ORF">O1611_g17</name>
</gene>
<dbReference type="Proteomes" id="UP001153332">
    <property type="component" value="Unassembled WGS sequence"/>
</dbReference>
<name>A0ACC2K1P5_9PEZI</name>
<evidence type="ECO:0000313" key="1">
    <source>
        <dbReference type="EMBL" id="KAJ8133604.1"/>
    </source>
</evidence>